<dbReference type="Gene3D" id="3.30.1490.20">
    <property type="entry name" value="ATP-grasp fold, A domain"/>
    <property type="match status" value="1"/>
</dbReference>
<dbReference type="SMART" id="SM01209">
    <property type="entry name" value="GARS_A"/>
    <property type="match status" value="1"/>
</dbReference>
<dbReference type="InterPro" id="IPR020559">
    <property type="entry name" value="PRibGlycinamide_synth_CS"/>
</dbReference>
<sequence length="429" mass="44977">MNILVIGSGGREHALSWKVAQSPLADKVFVAPGNAGTALEANLENVDINVEDITGLVKFAQENAIGLTIVGPEVPLVLGVVDAFQAAGLKCFGPSKGAAQLEGSKAFSKDFLAKHKIPTAAYSVFTEIAPAVDYINKMGAPIVIKADGLAAGKGVILAESTGEAIAAVEDMLAGNKFGSAGARVVIEEFLVGEEASFIVMADGVNVLPMATSQDHKARDNGDTGPNTGGMGAYSPAPVVTREIHDRAMREVIMPTIEGMAKDGLPYTGFLYAGLMIDSDGAPKVLEFNCRFGDPETQPIMMRLQSDLVQHCLDALDGKLDSAVAQWDSRAALGVVMAAGGYPDDYPKGDVITGINDANAADIKVFHAGTAVNKDGNSVTAGGRVLCVTALGENVTAAQKRAYEGVAKVNWDKVYYRTDIGHRAVRREVE</sequence>
<dbReference type="Pfam" id="PF02843">
    <property type="entry name" value="GARS_C"/>
    <property type="match status" value="1"/>
</dbReference>
<dbReference type="InterPro" id="IPR020560">
    <property type="entry name" value="PRibGlycinamide_synth_C-dom"/>
</dbReference>
<dbReference type="PROSITE" id="PS50975">
    <property type="entry name" value="ATP_GRASP"/>
    <property type="match status" value="1"/>
</dbReference>
<dbReference type="SUPFAM" id="SSF51246">
    <property type="entry name" value="Rudiment single hybrid motif"/>
    <property type="match status" value="1"/>
</dbReference>
<evidence type="ECO:0000313" key="22">
    <source>
        <dbReference type="Proteomes" id="UP000501726"/>
    </source>
</evidence>
<evidence type="ECO:0000259" key="20">
    <source>
        <dbReference type="PROSITE" id="PS50975"/>
    </source>
</evidence>
<proteinExistence type="inferred from homology"/>
<evidence type="ECO:0000256" key="7">
    <source>
        <dbReference type="ARBA" id="ARBA00022723"/>
    </source>
</evidence>
<dbReference type="PANTHER" id="PTHR43472">
    <property type="entry name" value="PHOSPHORIBOSYLAMINE--GLYCINE LIGASE"/>
    <property type="match status" value="1"/>
</dbReference>
<dbReference type="GO" id="GO:0005524">
    <property type="term" value="F:ATP binding"/>
    <property type="evidence" value="ECO:0007669"/>
    <property type="project" value="UniProtKB-UniRule"/>
</dbReference>
<dbReference type="HAMAP" id="MF_00138">
    <property type="entry name" value="GARS"/>
    <property type="match status" value="1"/>
</dbReference>
<evidence type="ECO:0000256" key="19">
    <source>
        <dbReference type="SAM" id="MobiDB-lite"/>
    </source>
</evidence>
<evidence type="ECO:0000256" key="1">
    <source>
        <dbReference type="ARBA" id="ARBA00001936"/>
    </source>
</evidence>
<evidence type="ECO:0000256" key="18">
    <source>
        <dbReference type="PROSITE-ProRule" id="PRU00409"/>
    </source>
</evidence>
<dbReference type="InterPro" id="IPR011054">
    <property type="entry name" value="Rudment_hybrid_motif"/>
</dbReference>
<dbReference type="FunFam" id="3.40.50.20:FF:000006">
    <property type="entry name" value="Phosphoribosylamine--glycine ligase, chloroplastic"/>
    <property type="match status" value="1"/>
</dbReference>
<keyword evidence="10 18" id="KW-0067">ATP-binding</keyword>
<dbReference type="InterPro" id="IPR013815">
    <property type="entry name" value="ATP_grasp_subdomain_1"/>
</dbReference>
<evidence type="ECO:0000313" key="21">
    <source>
        <dbReference type="EMBL" id="BBP46675.1"/>
    </source>
</evidence>
<evidence type="ECO:0000256" key="13">
    <source>
        <dbReference type="ARBA" id="ARBA00038345"/>
    </source>
</evidence>
<comment type="pathway">
    <text evidence="3 17">Purine metabolism; IMP biosynthesis via de novo pathway; N(1)-(5-phospho-D-ribosyl)glycinamide from 5-phospho-alpha-D-ribose 1-diphosphate: step 2/2.</text>
</comment>
<name>A0A6F8PX23_9GAMM</name>
<evidence type="ECO:0000256" key="12">
    <source>
        <dbReference type="ARBA" id="ARBA00023211"/>
    </source>
</evidence>
<dbReference type="InterPro" id="IPR000115">
    <property type="entry name" value="PRibGlycinamide_synth"/>
</dbReference>
<keyword evidence="8 18" id="KW-0547">Nucleotide-binding</keyword>
<accession>A0A6F8PX23</accession>
<feature type="domain" description="ATP-grasp" evidence="20">
    <location>
        <begin position="109"/>
        <end position="316"/>
    </location>
</feature>
<dbReference type="InterPro" id="IPR037123">
    <property type="entry name" value="PRibGlycinamide_synth_C_sf"/>
</dbReference>
<dbReference type="SUPFAM" id="SSF56059">
    <property type="entry name" value="Glutathione synthetase ATP-binding domain-like"/>
    <property type="match status" value="1"/>
</dbReference>
<gene>
    <name evidence="17 21" type="primary">purD</name>
    <name evidence="21" type="ORF">THMIRHAS_20480</name>
</gene>
<comment type="catalytic activity">
    <reaction evidence="17">
        <text>5-phospho-beta-D-ribosylamine + glycine + ATP = N(1)-(5-phospho-beta-D-ribosyl)glycinamide + ADP + phosphate + H(+)</text>
        <dbReference type="Rhea" id="RHEA:17453"/>
        <dbReference type="ChEBI" id="CHEBI:15378"/>
        <dbReference type="ChEBI" id="CHEBI:30616"/>
        <dbReference type="ChEBI" id="CHEBI:43474"/>
        <dbReference type="ChEBI" id="CHEBI:57305"/>
        <dbReference type="ChEBI" id="CHEBI:58681"/>
        <dbReference type="ChEBI" id="CHEBI:143788"/>
        <dbReference type="ChEBI" id="CHEBI:456216"/>
        <dbReference type="EC" id="6.3.4.13"/>
    </reaction>
</comment>
<keyword evidence="22" id="KW-1185">Reference proteome</keyword>
<evidence type="ECO:0000256" key="8">
    <source>
        <dbReference type="ARBA" id="ARBA00022741"/>
    </source>
</evidence>
<dbReference type="InterPro" id="IPR011761">
    <property type="entry name" value="ATP-grasp"/>
</dbReference>
<evidence type="ECO:0000256" key="3">
    <source>
        <dbReference type="ARBA" id="ARBA00005174"/>
    </source>
</evidence>
<dbReference type="SUPFAM" id="SSF52440">
    <property type="entry name" value="PreATP-grasp domain"/>
    <property type="match status" value="1"/>
</dbReference>
<keyword evidence="9 17" id="KW-0658">Purine biosynthesis</keyword>
<dbReference type="Proteomes" id="UP000501726">
    <property type="component" value="Chromosome"/>
</dbReference>
<reference evidence="22" key="1">
    <citation type="submission" date="2019-11" db="EMBL/GenBank/DDBJ databases">
        <title>Isolation and characterization of two novel species in the genus Thiomicrorhabdus.</title>
        <authorList>
            <person name="Mochizuki J."/>
            <person name="Kojima H."/>
            <person name="Fukui M."/>
        </authorList>
    </citation>
    <scope>NUCLEOTIDE SEQUENCE [LARGE SCALE GENOMIC DNA]</scope>
    <source>
        <strain evidence="22">aks77</strain>
    </source>
</reference>
<dbReference type="GO" id="GO:0046872">
    <property type="term" value="F:metal ion binding"/>
    <property type="evidence" value="ECO:0007669"/>
    <property type="project" value="UniProtKB-KW"/>
</dbReference>
<dbReference type="RefSeq" id="WP_173273552.1">
    <property type="nucleotide sequence ID" value="NZ_AP021889.1"/>
</dbReference>
<evidence type="ECO:0000256" key="4">
    <source>
        <dbReference type="ARBA" id="ARBA00013255"/>
    </source>
</evidence>
<evidence type="ECO:0000256" key="5">
    <source>
        <dbReference type="ARBA" id="ARBA00020605"/>
    </source>
</evidence>
<dbReference type="GO" id="GO:0009113">
    <property type="term" value="P:purine nucleobase biosynthetic process"/>
    <property type="evidence" value="ECO:0007669"/>
    <property type="project" value="InterPro"/>
</dbReference>
<keyword evidence="11" id="KW-0460">Magnesium</keyword>
<protein>
    <recommendedName>
        <fullName evidence="5 17">Phosphoribosylamine--glycine ligase</fullName>
        <ecNumber evidence="4 17">6.3.4.13</ecNumber>
    </recommendedName>
    <alternativeName>
        <fullName evidence="16 17">GARS</fullName>
    </alternativeName>
    <alternativeName>
        <fullName evidence="14 17">Glycinamide ribonucleotide synthetase</fullName>
    </alternativeName>
    <alternativeName>
        <fullName evidence="15 17">Phosphoribosylglycinamide synthetase</fullName>
    </alternativeName>
</protein>
<feature type="region of interest" description="Disordered" evidence="19">
    <location>
        <begin position="213"/>
        <end position="235"/>
    </location>
</feature>
<dbReference type="NCBIfam" id="TIGR00877">
    <property type="entry name" value="purD"/>
    <property type="match status" value="1"/>
</dbReference>
<keyword evidence="6 17" id="KW-0436">Ligase</keyword>
<keyword evidence="12" id="KW-0464">Manganese</keyword>
<dbReference type="UniPathway" id="UPA00074">
    <property type="reaction ID" value="UER00125"/>
</dbReference>
<keyword evidence="7" id="KW-0479">Metal-binding</keyword>
<dbReference type="FunFam" id="3.30.470.20:FF:000031">
    <property type="entry name" value="Phosphoribosylamine--glycine ligase"/>
    <property type="match status" value="1"/>
</dbReference>
<dbReference type="SMART" id="SM01210">
    <property type="entry name" value="GARS_C"/>
    <property type="match status" value="1"/>
</dbReference>
<evidence type="ECO:0000256" key="6">
    <source>
        <dbReference type="ARBA" id="ARBA00022598"/>
    </source>
</evidence>
<dbReference type="Pfam" id="PF01071">
    <property type="entry name" value="GARS_A"/>
    <property type="match status" value="1"/>
</dbReference>
<evidence type="ECO:0000256" key="15">
    <source>
        <dbReference type="ARBA" id="ARBA00042864"/>
    </source>
</evidence>
<evidence type="ECO:0000256" key="17">
    <source>
        <dbReference type="HAMAP-Rule" id="MF_00138"/>
    </source>
</evidence>
<dbReference type="Pfam" id="PF02844">
    <property type="entry name" value="GARS_N"/>
    <property type="match status" value="1"/>
</dbReference>
<comment type="cofactor">
    <cofactor evidence="1">
        <name>Mn(2+)</name>
        <dbReference type="ChEBI" id="CHEBI:29035"/>
    </cofactor>
</comment>
<dbReference type="Gene3D" id="3.90.600.10">
    <property type="entry name" value="Phosphoribosylglycinamide synthetase, C-terminal domain"/>
    <property type="match status" value="1"/>
</dbReference>
<dbReference type="EMBL" id="AP021889">
    <property type="protein sequence ID" value="BBP46675.1"/>
    <property type="molecule type" value="Genomic_DNA"/>
</dbReference>
<dbReference type="FunFam" id="3.90.600.10:FF:000001">
    <property type="entry name" value="Trifunctional purine biosynthetic protein adenosine-3"/>
    <property type="match status" value="1"/>
</dbReference>
<dbReference type="InterPro" id="IPR020562">
    <property type="entry name" value="PRibGlycinamide_synth_N"/>
</dbReference>
<dbReference type="EC" id="6.3.4.13" evidence="4 17"/>
<dbReference type="Gene3D" id="3.30.470.20">
    <property type="entry name" value="ATP-grasp fold, B domain"/>
    <property type="match status" value="1"/>
</dbReference>
<comment type="cofactor">
    <cofactor evidence="2">
        <name>Mg(2+)</name>
        <dbReference type="ChEBI" id="CHEBI:18420"/>
    </cofactor>
</comment>
<dbReference type="Gene3D" id="3.40.50.20">
    <property type="match status" value="1"/>
</dbReference>
<dbReference type="GO" id="GO:0006189">
    <property type="term" value="P:'de novo' IMP biosynthetic process"/>
    <property type="evidence" value="ECO:0007669"/>
    <property type="project" value="UniProtKB-UniRule"/>
</dbReference>
<dbReference type="InterPro" id="IPR020561">
    <property type="entry name" value="PRibGlycinamid_synth_ATP-grasp"/>
</dbReference>
<dbReference type="GO" id="GO:0004637">
    <property type="term" value="F:phosphoribosylamine-glycine ligase activity"/>
    <property type="evidence" value="ECO:0007669"/>
    <property type="project" value="UniProtKB-UniRule"/>
</dbReference>
<evidence type="ECO:0000256" key="9">
    <source>
        <dbReference type="ARBA" id="ARBA00022755"/>
    </source>
</evidence>
<dbReference type="FunFam" id="3.30.1490.20:FF:000006">
    <property type="entry name" value="phosphoribosylamine--glycine ligase, chloroplastic-like"/>
    <property type="match status" value="1"/>
</dbReference>
<dbReference type="PROSITE" id="PS00184">
    <property type="entry name" value="GARS"/>
    <property type="match status" value="1"/>
</dbReference>
<comment type="similarity">
    <text evidence="13 17">Belongs to the GARS family.</text>
</comment>
<dbReference type="AlphaFoldDB" id="A0A6F8PX23"/>
<organism evidence="21 22">
    <name type="scientific">Thiosulfatimonas sediminis</name>
    <dbReference type="NCBI Taxonomy" id="2675054"/>
    <lineage>
        <taxon>Bacteria</taxon>
        <taxon>Pseudomonadati</taxon>
        <taxon>Pseudomonadota</taxon>
        <taxon>Gammaproteobacteria</taxon>
        <taxon>Thiotrichales</taxon>
        <taxon>Piscirickettsiaceae</taxon>
        <taxon>Thiosulfatimonas</taxon>
    </lineage>
</organism>
<dbReference type="PANTHER" id="PTHR43472:SF1">
    <property type="entry name" value="PHOSPHORIBOSYLAMINE--GLYCINE LIGASE, CHLOROPLASTIC"/>
    <property type="match status" value="1"/>
</dbReference>
<evidence type="ECO:0000256" key="2">
    <source>
        <dbReference type="ARBA" id="ARBA00001946"/>
    </source>
</evidence>
<evidence type="ECO:0000256" key="14">
    <source>
        <dbReference type="ARBA" id="ARBA00042242"/>
    </source>
</evidence>
<evidence type="ECO:0000256" key="10">
    <source>
        <dbReference type="ARBA" id="ARBA00022840"/>
    </source>
</evidence>
<dbReference type="KEGG" id="tse:THMIRHAS_20480"/>
<dbReference type="InterPro" id="IPR016185">
    <property type="entry name" value="PreATP-grasp_dom_sf"/>
</dbReference>
<evidence type="ECO:0000256" key="16">
    <source>
        <dbReference type="ARBA" id="ARBA00079592"/>
    </source>
</evidence>
<evidence type="ECO:0000256" key="11">
    <source>
        <dbReference type="ARBA" id="ARBA00022842"/>
    </source>
</evidence>